<organism evidence="2 3">
    <name type="scientific">Romeriopsis navalis LEGE 11480</name>
    <dbReference type="NCBI Taxonomy" id="2777977"/>
    <lineage>
        <taxon>Bacteria</taxon>
        <taxon>Bacillati</taxon>
        <taxon>Cyanobacteriota</taxon>
        <taxon>Cyanophyceae</taxon>
        <taxon>Leptolyngbyales</taxon>
        <taxon>Leptolyngbyaceae</taxon>
        <taxon>Romeriopsis</taxon>
        <taxon>Romeriopsis navalis</taxon>
    </lineage>
</organism>
<proteinExistence type="predicted"/>
<keyword evidence="3" id="KW-1185">Reference proteome</keyword>
<evidence type="ECO:0000313" key="2">
    <source>
        <dbReference type="EMBL" id="MBE9032853.1"/>
    </source>
</evidence>
<dbReference type="EMBL" id="JADEXQ010000129">
    <property type="protein sequence ID" value="MBE9032853.1"/>
    <property type="molecule type" value="Genomic_DNA"/>
</dbReference>
<sequence length="373" mass="41203">MMCFPHIRLSLAMLFGCAAVVLATPRTTVAQVEQPPSITPLPGLTPPPVPPRPLVPVPESVSQAVKQAVNQEFGAALASLQINQSTKQRWSNGCLNLARPDELCTQAIVPGYRIGMTDGVQTWFYRTDTTGQILRLEVFDRAWLPVPVAKQLVARVATDNPVPVANLRVTGVKKRVFDGCLGIYRPRQACTKIALQGWQAIVKGQRRTWVYHLNQDASRIEQNRAASGARTTVRTSFDLFGTPTTDLAQSVVFRRTVSGGLAGLVTTYTLTEDGNVTSLTTAPFIRSHPVVVKTLSPQQVKRFKRVLTHRRFPNLNGLSYLTEAALADYPTTSLQSQRGFVQYIDLEKPNLPRSLQRIILVWERLIQPAEAAS</sequence>
<reference evidence="2" key="1">
    <citation type="submission" date="2020-10" db="EMBL/GenBank/DDBJ databases">
        <authorList>
            <person name="Castelo-Branco R."/>
            <person name="Eusebio N."/>
            <person name="Adriana R."/>
            <person name="Vieira A."/>
            <person name="Brugerolle De Fraissinette N."/>
            <person name="Rezende De Castro R."/>
            <person name="Schneider M.P."/>
            <person name="Vasconcelos V."/>
            <person name="Leao P.N."/>
        </authorList>
    </citation>
    <scope>NUCLEOTIDE SEQUENCE</scope>
    <source>
        <strain evidence="2">LEGE 11480</strain>
    </source>
</reference>
<feature type="chain" id="PRO_5037303283" description="MucB/RseB N-terminal domain-containing protein" evidence="1">
    <location>
        <begin position="24"/>
        <end position="373"/>
    </location>
</feature>
<comment type="caution">
    <text evidence="2">The sequence shown here is derived from an EMBL/GenBank/DDBJ whole genome shotgun (WGS) entry which is preliminary data.</text>
</comment>
<keyword evidence="1" id="KW-0732">Signal</keyword>
<dbReference type="Proteomes" id="UP000625316">
    <property type="component" value="Unassembled WGS sequence"/>
</dbReference>
<dbReference type="RefSeq" id="WP_264327671.1">
    <property type="nucleotide sequence ID" value="NZ_JADEXQ010000129.1"/>
</dbReference>
<feature type="signal peptide" evidence="1">
    <location>
        <begin position="1"/>
        <end position="23"/>
    </location>
</feature>
<protein>
    <recommendedName>
        <fullName evidence="4">MucB/RseB N-terminal domain-containing protein</fullName>
    </recommendedName>
</protein>
<accession>A0A928Z6P6</accession>
<evidence type="ECO:0008006" key="4">
    <source>
        <dbReference type="Google" id="ProtNLM"/>
    </source>
</evidence>
<gene>
    <name evidence="2" type="ORF">IQ266_24255</name>
</gene>
<evidence type="ECO:0000256" key="1">
    <source>
        <dbReference type="SAM" id="SignalP"/>
    </source>
</evidence>
<name>A0A928Z6P6_9CYAN</name>
<evidence type="ECO:0000313" key="3">
    <source>
        <dbReference type="Proteomes" id="UP000625316"/>
    </source>
</evidence>
<dbReference type="AlphaFoldDB" id="A0A928Z6P6"/>